<dbReference type="Proteomes" id="UP000308054">
    <property type="component" value="Unassembled WGS sequence"/>
</dbReference>
<dbReference type="SUPFAM" id="SSF55031">
    <property type="entry name" value="Bacterial exopeptidase dimerisation domain"/>
    <property type="match status" value="1"/>
</dbReference>
<dbReference type="EMBL" id="SRXW01000001">
    <property type="protein sequence ID" value="TGY90440.1"/>
    <property type="molecule type" value="Genomic_DNA"/>
</dbReference>
<evidence type="ECO:0000256" key="3">
    <source>
        <dbReference type="ARBA" id="ARBA00022723"/>
    </source>
</evidence>
<dbReference type="Gene3D" id="3.40.630.10">
    <property type="entry name" value="Zn peptidases"/>
    <property type="match status" value="1"/>
</dbReference>
<keyword evidence="6" id="KW-0732">Signal</keyword>
<keyword evidence="4 8" id="KW-0378">Hydrolase</keyword>
<evidence type="ECO:0000256" key="2">
    <source>
        <dbReference type="ARBA" id="ARBA00022670"/>
    </source>
</evidence>
<evidence type="ECO:0000256" key="6">
    <source>
        <dbReference type="SAM" id="SignalP"/>
    </source>
</evidence>
<name>A0A4S2H466_9PROT</name>
<sequence>MKRVAASLVACLVLAACGGSSFEQPEPVAPDRAGLSEETLARQLAEAIAYPTIAKAGEPGHNAEVFAQFQAFLAREYPRVFEQLDVTDLGHGTLWFTLEGSDASLDPAVLIAHQDVVPVEPGTEGGWTYPAFDGVIADGYVWGRGAIDMKGHLVTLLAAMESLLEDGFAPQRTIHIGLGADEEVAGIGAGLMASWLEERGRRAWFVLDEGGSLVLDMPLTGRPTALIAVGEKGYLTVEVTARARGGHSSSPPQRTAVGLLARAITAIEDHPFEMSLEGGPVDEMLVALAPDMEGLQGFAASNPGLFGALIVDAMKDEDAPRAMLGTTIAPTVIEGGIVENVLPQHATALINLRLHPRTSTEDALAHLREAVAGLDGVTIKPHAPGSEAPPVAAMEGRAWEIVAGAAAAFAPEGTPVAPSLLVAGTDSRFFAGVADNIYRYSPARIEMEDLSRIHGTDERMKISNLPVMADYFRTVMVEAGTSGAE</sequence>
<keyword evidence="3" id="KW-0479">Metal-binding</keyword>
<protein>
    <submittedName>
        <fullName evidence="8">M20/M25/M40 family metallo-hydrolase</fullName>
    </submittedName>
</protein>
<accession>A0A4S2H466</accession>
<keyword evidence="2" id="KW-0645">Protease</keyword>
<dbReference type="Gene3D" id="1.10.150.900">
    <property type="match status" value="1"/>
</dbReference>
<dbReference type="PROSITE" id="PS51257">
    <property type="entry name" value="PROKAR_LIPOPROTEIN"/>
    <property type="match status" value="1"/>
</dbReference>
<evidence type="ECO:0000313" key="9">
    <source>
        <dbReference type="Proteomes" id="UP000308054"/>
    </source>
</evidence>
<evidence type="ECO:0000256" key="5">
    <source>
        <dbReference type="ARBA" id="ARBA00022833"/>
    </source>
</evidence>
<dbReference type="Pfam" id="PF07687">
    <property type="entry name" value="M20_dimer"/>
    <property type="match status" value="1"/>
</dbReference>
<evidence type="ECO:0000256" key="1">
    <source>
        <dbReference type="ARBA" id="ARBA00006247"/>
    </source>
</evidence>
<dbReference type="InterPro" id="IPR036264">
    <property type="entry name" value="Bact_exopeptidase_dim_dom"/>
</dbReference>
<keyword evidence="9" id="KW-1185">Reference proteome</keyword>
<dbReference type="GO" id="GO:0008233">
    <property type="term" value="F:peptidase activity"/>
    <property type="evidence" value="ECO:0007669"/>
    <property type="project" value="UniProtKB-KW"/>
</dbReference>
<comment type="similarity">
    <text evidence="1">Belongs to the peptidase M20A family.</text>
</comment>
<dbReference type="RefSeq" id="WP_135994939.1">
    <property type="nucleotide sequence ID" value="NZ_CP071057.1"/>
</dbReference>
<feature type="signal peptide" evidence="6">
    <location>
        <begin position="1"/>
        <end position="23"/>
    </location>
</feature>
<dbReference type="PANTHER" id="PTHR45962">
    <property type="entry name" value="N-FATTY-ACYL-AMINO ACID SYNTHASE/HYDROLASE PM20D1"/>
    <property type="match status" value="1"/>
</dbReference>
<comment type="caution">
    <text evidence="8">The sequence shown here is derived from an EMBL/GenBank/DDBJ whole genome shotgun (WGS) entry which is preliminary data.</text>
</comment>
<dbReference type="Pfam" id="PF01546">
    <property type="entry name" value="Peptidase_M20"/>
    <property type="match status" value="1"/>
</dbReference>
<feature type="chain" id="PRO_5020861542" evidence="6">
    <location>
        <begin position="24"/>
        <end position="485"/>
    </location>
</feature>
<keyword evidence="5" id="KW-0862">Zinc</keyword>
<dbReference type="SUPFAM" id="SSF53187">
    <property type="entry name" value="Zn-dependent exopeptidases"/>
    <property type="match status" value="1"/>
</dbReference>
<dbReference type="InterPro" id="IPR002933">
    <property type="entry name" value="Peptidase_M20"/>
</dbReference>
<dbReference type="GO" id="GO:0006508">
    <property type="term" value="P:proteolysis"/>
    <property type="evidence" value="ECO:0007669"/>
    <property type="project" value="UniProtKB-KW"/>
</dbReference>
<gene>
    <name evidence="8" type="ORF">E5163_04795</name>
</gene>
<dbReference type="AlphaFoldDB" id="A0A4S2H466"/>
<reference evidence="8 9" key="1">
    <citation type="journal article" date="2017" name="Int. J. Syst. Evol. Microbiol.">
        <title>Marinicauda algicola sp. nov., isolated from a marine red alga Rhodosorus marinus.</title>
        <authorList>
            <person name="Jeong S.E."/>
            <person name="Jeon S.H."/>
            <person name="Chun B.H."/>
            <person name="Kim D.W."/>
            <person name="Jeon C.O."/>
        </authorList>
    </citation>
    <scope>NUCLEOTIDE SEQUENCE [LARGE SCALE GENOMIC DNA]</scope>
    <source>
        <strain evidence="8 9">JCM 31718</strain>
    </source>
</reference>
<feature type="domain" description="Peptidase M20 dimerisation" evidence="7">
    <location>
        <begin position="229"/>
        <end position="372"/>
    </location>
</feature>
<dbReference type="Gene3D" id="3.30.70.360">
    <property type="match status" value="1"/>
</dbReference>
<dbReference type="InterPro" id="IPR047177">
    <property type="entry name" value="Pept_M20A"/>
</dbReference>
<dbReference type="GO" id="GO:0046872">
    <property type="term" value="F:metal ion binding"/>
    <property type="evidence" value="ECO:0007669"/>
    <property type="project" value="UniProtKB-KW"/>
</dbReference>
<evidence type="ECO:0000259" key="7">
    <source>
        <dbReference type="Pfam" id="PF07687"/>
    </source>
</evidence>
<organism evidence="8 9">
    <name type="scientific">Marinicauda algicola</name>
    <dbReference type="NCBI Taxonomy" id="2029849"/>
    <lineage>
        <taxon>Bacteria</taxon>
        <taxon>Pseudomonadati</taxon>
        <taxon>Pseudomonadota</taxon>
        <taxon>Alphaproteobacteria</taxon>
        <taxon>Maricaulales</taxon>
        <taxon>Maricaulaceae</taxon>
        <taxon>Marinicauda</taxon>
    </lineage>
</organism>
<evidence type="ECO:0000313" key="8">
    <source>
        <dbReference type="EMBL" id="TGY90440.1"/>
    </source>
</evidence>
<proteinExistence type="inferred from homology"/>
<dbReference type="InterPro" id="IPR011650">
    <property type="entry name" value="Peptidase_M20_dimer"/>
</dbReference>
<dbReference type="PANTHER" id="PTHR45962:SF1">
    <property type="entry name" value="N-FATTY-ACYL-AMINO ACID SYNTHASE_HYDROLASE PM20D1"/>
    <property type="match status" value="1"/>
</dbReference>
<dbReference type="OrthoDB" id="9809784at2"/>
<evidence type="ECO:0000256" key="4">
    <source>
        <dbReference type="ARBA" id="ARBA00022801"/>
    </source>
</evidence>